<sequence length="101" mass="11434">MSPQDNEDLRARGYETPDTDDKGKVAAVEVGEKDQQVVVEQDRLSELLTRDQILAKEKERMARVAEILAKHDAAKNAMKLKAGPSKERERGDQVARLEMRM</sequence>
<gene>
    <name evidence="2" type="ORF">BQ2448_4998</name>
</gene>
<evidence type="ECO:0000313" key="2">
    <source>
        <dbReference type="EMBL" id="SCV67387.1"/>
    </source>
</evidence>
<protein>
    <submittedName>
        <fullName evidence="2">BQ2448_4998 protein</fullName>
    </submittedName>
</protein>
<dbReference type="EMBL" id="FMSP01000002">
    <property type="protein sequence ID" value="SCV67387.1"/>
    <property type="molecule type" value="Genomic_DNA"/>
</dbReference>
<dbReference type="Proteomes" id="UP000198372">
    <property type="component" value="Unassembled WGS sequence"/>
</dbReference>
<organism evidence="2 3">
    <name type="scientific">Microbotryum intermedium</name>
    <dbReference type="NCBI Taxonomy" id="269621"/>
    <lineage>
        <taxon>Eukaryota</taxon>
        <taxon>Fungi</taxon>
        <taxon>Dikarya</taxon>
        <taxon>Basidiomycota</taxon>
        <taxon>Pucciniomycotina</taxon>
        <taxon>Microbotryomycetes</taxon>
        <taxon>Microbotryales</taxon>
        <taxon>Microbotryaceae</taxon>
        <taxon>Microbotryum</taxon>
    </lineage>
</organism>
<evidence type="ECO:0000313" key="3">
    <source>
        <dbReference type="Proteomes" id="UP000198372"/>
    </source>
</evidence>
<evidence type="ECO:0000256" key="1">
    <source>
        <dbReference type="SAM" id="MobiDB-lite"/>
    </source>
</evidence>
<feature type="compositionally biased region" description="Basic and acidic residues" evidence="1">
    <location>
        <begin position="7"/>
        <end position="22"/>
    </location>
</feature>
<feature type="compositionally biased region" description="Basic and acidic residues" evidence="1">
    <location>
        <begin position="84"/>
        <end position="101"/>
    </location>
</feature>
<feature type="region of interest" description="Disordered" evidence="1">
    <location>
        <begin position="1"/>
        <end position="22"/>
    </location>
</feature>
<feature type="region of interest" description="Disordered" evidence="1">
    <location>
        <begin position="77"/>
        <end position="101"/>
    </location>
</feature>
<reference evidence="3" key="1">
    <citation type="submission" date="2016-09" db="EMBL/GenBank/DDBJ databases">
        <authorList>
            <person name="Jeantristanb JTB J.-T."/>
            <person name="Ricardo R."/>
        </authorList>
    </citation>
    <scope>NUCLEOTIDE SEQUENCE [LARGE SCALE GENOMIC DNA]</scope>
</reference>
<accession>A0A238F2V8</accession>
<keyword evidence="3" id="KW-1185">Reference proteome</keyword>
<proteinExistence type="predicted"/>
<dbReference type="AlphaFoldDB" id="A0A238F2V8"/>
<name>A0A238F2V8_9BASI</name>